<evidence type="ECO:0000256" key="1">
    <source>
        <dbReference type="SAM" id="MobiDB-lite"/>
    </source>
</evidence>
<dbReference type="InterPro" id="IPR006149">
    <property type="entry name" value="EB_dom"/>
</dbReference>
<keyword evidence="4" id="KW-1185">Reference proteome</keyword>
<feature type="compositionally biased region" description="Basic and acidic residues" evidence="1">
    <location>
        <begin position="11"/>
        <end position="20"/>
    </location>
</feature>
<evidence type="ECO:0000313" key="3">
    <source>
        <dbReference type="EMBL" id="KHJ92452.1"/>
    </source>
</evidence>
<dbReference type="SMART" id="SM00289">
    <property type="entry name" value="WR1"/>
    <property type="match status" value="4"/>
</dbReference>
<evidence type="ECO:0000259" key="2">
    <source>
        <dbReference type="Pfam" id="PF01683"/>
    </source>
</evidence>
<dbReference type="InterPro" id="IPR053014">
    <property type="entry name" value="Cuticle_assoc_divergent"/>
</dbReference>
<dbReference type="InterPro" id="IPR006150">
    <property type="entry name" value="Cys_repeat_1"/>
</dbReference>
<proteinExistence type="predicted"/>
<gene>
    <name evidence="3" type="ORF">OESDEN_07659</name>
</gene>
<feature type="domain" description="EB" evidence="2">
    <location>
        <begin position="34"/>
        <end position="85"/>
    </location>
</feature>
<organism evidence="3 4">
    <name type="scientific">Oesophagostomum dentatum</name>
    <name type="common">Nodular worm</name>
    <dbReference type="NCBI Taxonomy" id="61180"/>
    <lineage>
        <taxon>Eukaryota</taxon>
        <taxon>Metazoa</taxon>
        <taxon>Ecdysozoa</taxon>
        <taxon>Nematoda</taxon>
        <taxon>Chromadorea</taxon>
        <taxon>Rhabditida</taxon>
        <taxon>Rhabditina</taxon>
        <taxon>Rhabditomorpha</taxon>
        <taxon>Strongyloidea</taxon>
        <taxon>Strongylidae</taxon>
        <taxon>Oesophagostomum</taxon>
    </lineage>
</organism>
<evidence type="ECO:0000313" key="4">
    <source>
        <dbReference type="Proteomes" id="UP000053660"/>
    </source>
</evidence>
<dbReference type="InterPro" id="IPR028150">
    <property type="entry name" value="Lustrin_cystein"/>
</dbReference>
<name>A0A0B1T9G4_OESDE</name>
<dbReference type="PANTHER" id="PTHR46339:SF5">
    <property type="entry name" value="BPTI_KUNITZ INHIBITOR DOMAIN-CONTAINING PROTEIN"/>
    <property type="match status" value="1"/>
</dbReference>
<dbReference type="AlphaFoldDB" id="A0A0B1T9G4"/>
<dbReference type="EMBL" id="KN551341">
    <property type="protein sequence ID" value="KHJ92452.1"/>
    <property type="molecule type" value="Genomic_DNA"/>
</dbReference>
<feature type="region of interest" description="Disordered" evidence="1">
    <location>
        <begin position="1"/>
        <end position="21"/>
    </location>
</feature>
<dbReference type="Pfam" id="PF14625">
    <property type="entry name" value="Lustrin_cystein"/>
    <property type="match status" value="3"/>
</dbReference>
<dbReference type="OrthoDB" id="5868777at2759"/>
<sequence>MMTTSKANFQGDKRSDRCSSGEDVVNGECIARTCEPHQIILEGKCLDRAAIGESCKSSLQCISNSRCVSGRCGCGKGEKPDGNNCVKVEEEVTKASRRSGDVCTEPEQPYFEKGTARLRYCSQTADDCPKGYSCQYSEMVCWNRASKCHCPSNMTPYLLNGKPKSCSSGTCPYGFECKFSSSKKNYFCCSKVWSTSSHLRKDGGCERGSALLYPATQEPVHCDTKTRGCPHGYLCLPHSETKVLQCCSVESEKDMSMFVDTESKHSSLALSIRCN</sequence>
<dbReference type="Pfam" id="PF01683">
    <property type="entry name" value="EB"/>
    <property type="match status" value="1"/>
</dbReference>
<dbReference type="PANTHER" id="PTHR46339">
    <property type="entry name" value="PROTEIN CBG15282-RELATED"/>
    <property type="match status" value="1"/>
</dbReference>
<reference evidence="3 4" key="1">
    <citation type="submission" date="2014-03" db="EMBL/GenBank/DDBJ databases">
        <title>Draft genome of the hookworm Oesophagostomum dentatum.</title>
        <authorList>
            <person name="Mitreva M."/>
        </authorList>
    </citation>
    <scope>NUCLEOTIDE SEQUENCE [LARGE SCALE GENOMIC DNA]</scope>
    <source>
        <strain evidence="3 4">OD-Hann</strain>
    </source>
</reference>
<accession>A0A0B1T9G4</accession>
<protein>
    <submittedName>
        <fullName evidence="3">EB module</fullName>
    </submittedName>
</protein>
<dbReference type="Proteomes" id="UP000053660">
    <property type="component" value="Unassembled WGS sequence"/>
</dbReference>